<name>A0A8C3HC31_CHRPI</name>
<sequence length="125" mass="14096">MPRERRCGVQDRVAAHWRAQREGSKGALWRGHGVQRARWDSESWGQGMGVWGRGAERRWVQPMHWDPLASSPLGAKSAAVPEEDRDHIYHPPDAALEEEGPVQIVALYAEAVSGPEEDRDHLYHG</sequence>
<dbReference type="AlphaFoldDB" id="A0A8C3HC31"/>
<dbReference type="Ensembl" id="ENSCPBT00000018665.1">
    <property type="protein sequence ID" value="ENSCPBP00000015766.1"/>
    <property type="gene ID" value="ENSCPBG00000011645.1"/>
</dbReference>
<reference evidence="1" key="1">
    <citation type="submission" date="2025-08" db="UniProtKB">
        <authorList>
            <consortium name="Ensembl"/>
        </authorList>
    </citation>
    <scope>IDENTIFICATION</scope>
</reference>
<keyword evidence="2" id="KW-1185">Reference proteome</keyword>
<proteinExistence type="predicted"/>
<reference evidence="1" key="2">
    <citation type="submission" date="2025-09" db="UniProtKB">
        <authorList>
            <consortium name="Ensembl"/>
        </authorList>
    </citation>
    <scope>IDENTIFICATION</scope>
</reference>
<dbReference type="Pfam" id="PF15314">
    <property type="entry name" value="PRAP"/>
    <property type="match status" value="1"/>
</dbReference>
<dbReference type="Proteomes" id="UP000694380">
    <property type="component" value="Unplaced"/>
</dbReference>
<accession>A0A8C3HC31</accession>
<protein>
    <submittedName>
        <fullName evidence="1">Uncharacterized protein</fullName>
    </submittedName>
</protein>
<dbReference type="InterPro" id="IPR027922">
    <property type="entry name" value="PRAP"/>
</dbReference>
<evidence type="ECO:0000313" key="2">
    <source>
        <dbReference type="Proteomes" id="UP000694380"/>
    </source>
</evidence>
<organism evidence="1 2">
    <name type="scientific">Chrysemys picta bellii</name>
    <name type="common">Western painted turtle</name>
    <name type="synonym">Emys bellii</name>
    <dbReference type="NCBI Taxonomy" id="8478"/>
    <lineage>
        <taxon>Eukaryota</taxon>
        <taxon>Metazoa</taxon>
        <taxon>Chordata</taxon>
        <taxon>Craniata</taxon>
        <taxon>Vertebrata</taxon>
        <taxon>Euteleostomi</taxon>
        <taxon>Archelosauria</taxon>
        <taxon>Testudinata</taxon>
        <taxon>Testudines</taxon>
        <taxon>Cryptodira</taxon>
        <taxon>Durocryptodira</taxon>
        <taxon>Testudinoidea</taxon>
        <taxon>Emydidae</taxon>
        <taxon>Chrysemys</taxon>
    </lineage>
</organism>
<evidence type="ECO:0000313" key="1">
    <source>
        <dbReference type="Ensembl" id="ENSCPBP00000015766.1"/>
    </source>
</evidence>